<dbReference type="CDD" id="cd06782">
    <property type="entry name" value="cpPDZ_CPP-like"/>
    <property type="match status" value="1"/>
</dbReference>
<evidence type="ECO:0000256" key="6">
    <source>
        <dbReference type="SAM" id="MobiDB-lite"/>
    </source>
</evidence>
<dbReference type="SMART" id="SM00245">
    <property type="entry name" value="TSPc"/>
    <property type="match status" value="1"/>
</dbReference>
<keyword evidence="3 5" id="KW-0378">Hydrolase</keyword>
<evidence type="ECO:0000259" key="8">
    <source>
        <dbReference type="PROSITE" id="PS50106"/>
    </source>
</evidence>
<dbReference type="InterPro" id="IPR005151">
    <property type="entry name" value="Tail-specific_protease"/>
</dbReference>
<evidence type="ECO:0000256" key="1">
    <source>
        <dbReference type="ARBA" id="ARBA00009179"/>
    </source>
</evidence>
<evidence type="ECO:0000313" key="10">
    <source>
        <dbReference type="Proteomes" id="UP000584642"/>
    </source>
</evidence>
<dbReference type="InterPro" id="IPR041489">
    <property type="entry name" value="PDZ_6"/>
</dbReference>
<dbReference type="Pfam" id="PF17820">
    <property type="entry name" value="PDZ_6"/>
    <property type="match status" value="1"/>
</dbReference>
<dbReference type="SUPFAM" id="SSF50156">
    <property type="entry name" value="PDZ domain-like"/>
    <property type="match status" value="1"/>
</dbReference>
<dbReference type="PANTHER" id="PTHR32060:SF30">
    <property type="entry name" value="CARBOXY-TERMINAL PROCESSING PROTEASE CTPA"/>
    <property type="match status" value="1"/>
</dbReference>
<dbReference type="PANTHER" id="PTHR32060">
    <property type="entry name" value="TAIL-SPECIFIC PROTEASE"/>
    <property type="match status" value="1"/>
</dbReference>
<evidence type="ECO:0000256" key="4">
    <source>
        <dbReference type="ARBA" id="ARBA00022825"/>
    </source>
</evidence>
<feature type="chain" id="PRO_5046679192" evidence="7">
    <location>
        <begin position="23"/>
        <end position="422"/>
    </location>
</feature>
<protein>
    <submittedName>
        <fullName evidence="9">S41 family peptidase</fullName>
    </submittedName>
</protein>
<dbReference type="SMART" id="SM00228">
    <property type="entry name" value="PDZ"/>
    <property type="match status" value="1"/>
</dbReference>
<organism evidence="9 10">
    <name type="scientific">Azospirillum oleiclasticum</name>
    <dbReference type="NCBI Taxonomy" id="2735135"/>
    <lineage>
        <taxon>Bacteria</taxon>
        <taxon>Pseudomonadati</taxon>
        <taxon>Pseudomonadota</taxon>
        <taxon>Alphaproteobacteria</taxon>
        <taxon>Rhodospirillales</taxon>
        <taxon>Azospirillaceae</taxon>
        <taxon>Azospirillum</taxon>
    </lineage>
</organism>
<evidence type="ECO:0000256" key="2">
    <source>
        <dbReference type="ARBA" id="ARBA00022670"/>
    </source>
</evidence>
<feature type="domain" description="PDZ" evidence="8">
    <location>
        <begin position="89"/>
        <end position="157"/>
    </location>
</feature>
<dbReference type="InterPro" id="IPR029045">
    <property type="entry name" value="ClpP/crotonase-like_dom_sf"/>
</dbReference>
<dbReference type="PROSITE" id="PS50106">
    <property type="entry name" value="PDZ"/>
    <property type="match status" value="1"/>
</dbReference>
<dbReference type="SUPFAM" id="SSF52096">
    <property type="entry name" value="ClpP/crotonase"/>
    <property type="match status" value="1"/>
</dbReference>
<evidence type="ECO:0000256" key="5">
    <source>
        <dbReference type="RuleBase" id="RU004404"/>
    </source>
</evidence>
<dbReference type="InterPro" id="IPR036034">
    <property type="entry name" value="PDZ_sf"/>
</dbReference>
<keyword evidence="4 5" id="KW-0720">Serine protease</keyword>
<dbReference type="EMBL" id="JABFDB010000004">
    <property type="protein sequence ID" value="NYZ19861.1"/>
    <property type="molecule type" value="Genomic_DNA"/>
</dbReference>
<dbReference type="RefSeq" id="WP_180281620.1">
    <property type="nucleotide sequence ID" value="NZ_JABFDB010000004.1"/>
</dbReference>
<name>A0ABX2T6P8_9PROT</name>
<reference evidence="9 10" key="1">
    <citation type="submission" date="2020-05" db="EMBL/GenBank/DDBJ databases">
        <title>Azospirillum oleiclasticum sp. nov, a nitrogen-fixing and heavy crude oil-emulsifying bacterium isolated from the crude oil of Yumen Oilfield.</title>
        <authorList>
            <person name="Wu D."/>
            <person name="Cai M."/>
            <person name="Zhang X."/>
        </authorList>
    </citation>
    <scope>NUCLEOTIDE SEQUENCE [LARGE SCALE GENOMIC DNA]</scope>
    <source>
        <strain evidence="9 10">ROY-1-1-2</strain>
    </source>
</reference>
<keyword evidence="2 5" id="KW-0645">Protease</keyword>
<dbReference type="Proteomes" id="UP000584642">
    <property type="component" value="Unassembled WGS sequence"/>
</dbReference>
<dbReference type="Gene3D" id="3.90.226.10">
    <property type="entry name" value="2-enoyl-CoA Hydratase, Chain A, domain 1"/>
    <property type="match status" value="1"/>
</dbReference>
<evidence type="ECO:0000256" key="3">
    <source>
        <dbReference type="ARBA" id="ARBA00022801"/>
    </source>
</evidence>
<dbReference type="InterPro" id="IPR001478">
    <property type="entry name" value="PDZ"/>
</dbReference>
<dbReference type="Pfam" id="PF03572">
    <property type="entry name" value="Peptidase_S41"/>
    <property type="match status" value="1"/>
</dbReference>
<accession>A0ABX2T6P8</accession>
<keyword evidence="10" id="KW-1185">Reference proteome</keyword>
<feature type="compositionally biased region" description="Low complexity" evidence="6">
    <location>
        <begin position="412"/>
        <end position="422"/>
    </location>
</feature>
<feature type="region of interest" description="Disordered" evidence="6">
    <location>
        <begin position="399"/>
        <end position="422"/>
    </location>
</feature>
<gene>
    <name evidence="9" type="ORF">HND93_09060</name>
</gene>
<dbReference type="Gene3D" id="3.30.750.44">
    <property type="match status" value="1"/>
</dbReference>
<dbReference type="CDD" id="cd07560">
    <property type="entry name" value="Peptidase_S41_CPP"/>
    <property type="match status" value="1"/>
</dbReference>
<keyword evidence="7" id="KW-0732">Signal</keyword>
<comment type="caution">
    <text evidence="9">The sequence shown here is derived from an EMBL/GenBank/DDBJ whole genome shotgun (WGS) entry which is preliminary data.</text>
</comment>
<comment type="similarity">
    <text evidence="1 5">Belongs to the peptidase S41A family.</text>
</comment>
<evidence type="ECO:0000256" key="7">
    <source>
        <dbReference type="SAM" id="SignalP"/>
    </source>
</evidence>
<proteinExistence type="inferred from homology"/>
<feature type="signal peptide" evidence="7">
    <location>
        <begin position="1"/>
        <end position="22"/>
    </location>
</feature>
<dbReference type="NCBIfam" id="TIGR00225">
    <property type="entry name" value="prc"/>
    <property type="match status" value="1"/>
</dbReference>
<dbReference type="Gene3D" id="2.30.42.10">
    <property type="match status" value="1"/>
</dbReference>
<evidence type="ECO:0000313" key="9">
    <source>
        <dbReference type="EMBL" id="NYZ19861.1"/>
    </source>
</evidence>
<sequence length="422" mass="43528">MTPTAPVAALCLALALTGVAPAALRAQTVAAEEAAPFGEAEAVELFTKALRRIRGSYLEPMSDRQLAEIAIAAMAERDRYSKYLNPADVKQLDAETRGEMTGIGIRYRKEGERVRVSEVLPGSPADKAGMRTGDALVQVEGRLVGSLDIAEIGRLVRGRDGVPVRLTLERAGAPALIELMVARASMTVPSVRWGMAGRVGYIRINRFDRRTYPGVGEALAALRAGGGAGLRGIVLDLRDNPGGLVRAAVDVADAFLGGGTILTSVARDGSASRVHTARPGDESGEAPLVVLINNRSASSAEILAGALQDHGRAVLVGSKSFGKGVIQNIYPMPGGSALKLTVARYQTPAGHAIHQIGIAPDVIVDGPESPTLTTAGIPDVATDQPFARALKLLDAAPGRPGAGTVASTPRPAATAAGLGTGG</sequence>
<dbReference type="InterPro" id="IPR004447">
    <property type="entry name" value="Peptidase_S41A"/>
</dbReference>